<sequence>MSNPDKRPTFVLVHGAWHEPSHFQSVTALLKAAGYKVEGVSLPSVGHLDKDPGNGLELDSAAVADALRKVIDSDRDVVLVAHSYGGIPTSEAAAIVSQEQEKATDPVARVVKLIYLAAYVPPKGASLVTESAAGQSSTNRQPTVSENGLMAITAENAIHVLYNTTPAVLAEEAAAKLRPIALSSFVQTTKFCGWADYGIPDKAMPPSLQQDFAARIEATGSASETVWLDSDHSPFLHMPEQVAELLLAAAA</sequence>
<dbReference type="PANTHER" id="PTHR37017:SF11">
    <property type="entry name" value="ESTERASE_LIPASE_THIOESTERASE DOMAIN-CONTAINING PROTEIN"/>
    <property type="match status" value="1"/>
</dbReference>
<name>A0AAN7ZVM3_9PEZI</name>
<dbReference type="SUPFAM" id="SSF53474">
    <property type="entry name" value="alpha/beta-Hydrolases"/>
    <property type="match status" value="1"/>
</dbReference>
<organism evidence="2 3">
    <name type="scientific">Elasticomyces elasticus</name>
    <dbReference type="NCBI Taxonomy" id="574655"/>
    <lineage>
        <taxon>Eukaryota</taxon>
        <taxon>Fungi</taxon>
        <taxon>Dikarya</taxon>
        <taxon>Ascomycota</taxon>
        <taxon>Pezizomycotina</taxon>
        <taxon>Dothideomycetes</taxon>
        <taxon>Dothideomycetidae</taxon>
        <taxon>Mycosphaerellales</taxon>
        <taxon>Teratosphaeriaceae</taxon>
        <taxon>Elasticomyces</taxon>
    </lineage>
</organism>
<evidence type="ECO:0000313" key="3">
    <source>
        <dbReference type="Proteomes" id="UP001310594"/>
    </source>
</evidence>
<dbReference type="Pfam" id="PF12697">
    <property type="entry name" value="Abhydrolase_6"/>
    <property type="match status" value="1"/>
</dbReference>
<comment type="caution">
    <text evidence="2">The sequence shown here is derived from an EMBL/GenBank/DDBJ whole genome shotgun (WGS) entry which is preliminary data.</text>
</comment>
<dbReference type="EMBL" id="JAVRQU010000003">
    <property type="protein sequence ID" value="KAK5705311.1"/>
    <property type="molecule type" value="Genomic_DNA"/>
</dbReference>
<dbReference type="Proteomes" id="UP001310594">
    <property type="component" value="Unassembled WGS sequence"/>
</dbReference>
<dbReference type="InterPro" id="IPR000073">
    <property type="entry name" value="AB_hydrolase_1"/>
</dbReference>
<evidence type="ECO:0000313" key="2">
    <source>
        <dbReference type="EMBL" id="KAK5705311.1"/>
    </source>
</evidence>
<dbReference type="AlphaFoldDB" id="A0AAN7ZVM3"/>
<dbReference type="InterPro" id="IPR029058">
    <property type="entry name" value="AB_hydrolase_fold"/>
</dbReference>
<proteinExistence type="predicted"/>
<dbReference type="PANTHER" id="PTHR37017">
    <property type="entry name" value="AB HYDROLASE-1 DOMAIN-CONTAINING PROTEIN-RELATED"/>
    <property type="match status" value="1"/>
</dbReference>
<feature type="domain" description="AB hydrolase-1" evidence="1">
    <location>
        <begin position="10"/>
        <end position="244"/>
    </location>
</feature>
<accession>A0AAN7ZVM3</accession>
<protein>
    <recommendedName>
        <fullName evidence="1">AB hydrolase-1 domain-containing protein</fullName>
    </recommendedName>
</protein>
<reference evidence="2" key="1">
    <citation type="submission" date="2023-08" db="EMBL/GenBank/DDBJ databases">
        <title>Black Yeasts Isolated from many extreme environments.</title>
        <authorList>
            <person name="Coleine C."/>
            <person name="Stajich J.E."/>
            <person name="Selbmann L."/>
        </authorList>
    </citation>
    <scope>NUCLEOTIDE SEQUENCE</scope>
    <source>
        <strain evidence="2">CCFEE 5810</strain>
    </source>
</reference>
<dbReference type="Gene3D" id="3.40.50.1820">
    <property type="entry name" value="alpha/beta hydrolase"/>
    <property type="match status" value="1"/>
</dbReference>
<dbReference type="InterPro" id="IPR052897">
    <property type="entry name" value="Sec-Metab_Biosynth_Hydrolase"/>
</dbReference>
<evidence type="ECO:0000259" key="1">
    <source>
        <dbReference type="Pfam" id="PF12697"/>
    </source>
</evidence>
<gene>
    <name evidence="2" type="ORF">LTR97_002429</name>
</gene>